<dbReference type="Proteomes" id="UP000887563">
    <property type="component" value="Unplaced"/>
</dbReference>
<evidence type="ECO:0000313" key="2">
    <source>
        <dbReference type="WBParaSite" id="Minc3s11500g44936"/>
    </source>
</evidence>
<proteinExistence type="predicted"/>
<dbReference type="AlphaFoldDB" id="A0A914P3H5"/>
<name>A0A914P3H5_MELIC</name>
<evidence type="ECO:0000313" key="1">
    <source>
        <dbReference type="Proteomes" id="UP000887563"/>
    </source>
</evidence>
<organism evidence="1 2">
    <name type="scientific">Meloidogyne incognita</name>
    <name type="common">Southern root-knot nematode worm</name>
    <name type="synonym">Oxyuris incognita</name>
    <dbReference type="NCBI Taxonomy" id="6306"/>
    <lineage>
        <taxon>Eukaryota</taxon>
        <taxon>Metazoa</taxon>
        <taxon>Ecdysozoa</taxon>
        <taxon>Nematoda</taxon>
        <taxon>Chromadorea</taxon>
        <taxon>Rhabditida</taxon>
        <taxon>Tylenchina</taxon>
        <taxon>Tylenchomorpha</taxon>
        <taxon>Tylenchoidea</taxon>
        <taxon>Meloidogynidae</taxon>
        <taxon>Meloidogyninae</taxon>
        <taxon>Meloidogyne</taxon>
        <taxon>Meloidogyne incognita group</taxon>
    </lineage>
</organism>
<accession>A0A914P3H5</accession>
<sequence>MKAREFPIGHPTILTRETLLDSLPWTRPNDNVYKGLLLVRVVPPASIRGLPPLLGYRTHDGRLTFPLCAACADDRQQHQCHHSEKQRFMGDRLYPRGIEQGIGAGVQSNRRP</sequence>
<protein>
    <submittedName>
        <fullName evidence="2">Uncharacterized protein</fullName>
    </submittedName>
</protein>
<reference evidence="2" key="1">
    <citation type="submission" date="2022-11" db="UniProtKB">
        <authorList>
            <consortium name="WormBaseParasite"/>
        </authorList>
    </citation>
    <scope>IDENTIFICATION</scope>
</reference>
<keyword evidence="1" id="KW-1185">Reference proteome</keyword>
<dbReference type="WBParaSite" id="Minc3s11500g44936">
    <property type="protein sequence ID" value="Minc3s11500g44936"/>
    <property type="gene ID" value="Minc3s11500g44936"/>
</dbReference>